<dbReference type="NCBIfam" id="NF006829">
    <property type="entry name" value="PRK09352.1"/>
    <property type="match status" value="1"/>
</dbReference>
<dbReference type="CDD" id="cd00830">
    <property type="entry name" value="KAS_III"/>
    <property type="match status" value="1"/>
</dbReference>
<organism evidence="2">
    <name type="scientific">uncultured Thermoleophilia bacterium</name>
    <dbReference type="NCBI Taxonomy" id="1497501"/>
    <lineage>
        <taxon>Bacteria</taxon>
        <taxon>Bacillati</taxon>
        <taxon>Actinomycetota</taxon>
        <taxon>Thermoleophilia</taxon>
        <taxon>environmental samples</taxon>
    </lineage>
</organism>
<dbReference type="GO" id="GO:0006633">
    <property type="term" value="P:fatty acid biosynthetic process"/>
    <property type="evidence" value="ECO:0007669"/>
    <property type="project" value="InterPro"/>
</dbReference>
<proteinExistence type="predicted"/>
<dbReference type="InterPro" id="IPR013751">
    <property type="entry name" value="ACP_syn_III_N"/>
</dbReference>
<gene>
    <name evidence="2" type="ORF">AVDCRST_MAG79-273</name>
</gene>
<sequence length="225" mass="23097">MIGALRSTVGVVSVGAALPDRIVTNEEISRRVDTSDAWIVERTGIHERRVAADDELVADLGARAAEQALDRSGLAPADIDLVVCATTSPDHYFPAAAVTIAERVGCHSAGAYDLAAACSGFSYAVAQAVSQLVSGLAQHALVVGSDTLTKVIDPDDRGTCILFGDGAGAVVLSTGAGPETTVGVELGADGSGAEHLFVRALAPGGKFMEMNGREVFKFGARVMVD</sequence>
<dbReference type="PANTHER" id="PTHR34069:SF2">
    <property type="entry name" value="BETA-KETOACYL-[ACYL-CARRIER-PROTEIN] SYNTHASE III"/>
    <property type="match status" value="1"/>
</dbReference>
<dbReference type="PANTHER" id="PTHR34069">
    <property type="entry name" value="3-OXOACYL-[ACYL-CARRIER-PROTEIN] SYNTHASE 3"/>
    <property type="match status" value="1"/>
</dbReference>
<dbReference type="GO" id="GO:0044550">
    <property type="term" value="P:secondary metabolite biosynthetic process"/>
    <property type="evidence" value="ECO:0007669"/>
    <property type="project" value="TreeGrafter"/>
</dbReference>
<keyword evidence="2" id="KW-0012">Acyltransferase</keyword>
<dbReference type="EC" id="2.3.1.180" evidence="2"/>
<dbReference type="EMBL" id="CADCWC010000050">
    <property type="protein sequence ID" value="CAA9522325.1"/>
    <property type="molecule type" value="Genomic_DNA"/>
</dbReference>
<accession>A0A6J4TFX9</accession>
<dbReference type="GO" id="GO:0004315">
    <property type="term" value="F:3-oxoacyl-[acyl-carrier-protein] synthase activity"/>
    <property type="evidence" value="ECO:0007669"/>
    <property type="project" value="InterPro"/>
</dbReference>
<feature type="non-terminal residue" evidence="2">
    <location>
        <position position="225"/>
    </location>
</feature>
<reference evidence="2" key="1">
    <citation type="submission" date="2020-02" db="EMBL/GenBank/DDBJ databases">
        <authorList>
            <person name="Meier V. D."/>
        </authorList>
    </citation>
    <scope>NUCLEOTIDE SEQUENCE</scope>
    <source>
        <strain evidence="2">AVDCRST_MAG79</strain>
    </source>
</reference>
<feature type="domain" description="Beta-ketoacyl-[acyl-carrier-protein] synthase III N-terminal" evidence="1">
    <location>
        <begin position="112"/>
        <end position="190"/>
    </location>
</feature>
<dbReference type="SUPFAM" id="SSF53901">
    <property type="entry name" value="Thiolase-like"/>
    <property type="match status" value="2"/>
</dbReference>
<dbReference type="Pfam" id="PF08545">
    <property type="entry name" value="ACP_syn_III"/>
    <property type="match status" value="1"/>
</dbReference>
<name>A0A6J4TFX9_9ACTN</name>
<evidence type="ECO:0000259" key="1">
    <source>
        <dbReference type="Pfam" id="PF08545"/>
    </source>
</evidence>
<protein>
    <submittedName>
        <fullName evidence="2">3-oxoacyl-[acyl-carrier-protein] synthase, KASIII</fullName>
        <ecNumber evidence="2">2.3.1.180</ecNumber>
    </submittedName>
</protein>
<dbReference type="GO" id="GO:0033818">
    <property type="term" value="F:beta-ketoacyl-acyl-carrier-protein synthase III activity"/>
    <property type="evidence" value="ECO:0007669"/>
    <property type="project" value="UniProtKB-EC"/>
</dbReference>
<dbReference type="Gene3D" id="3.40.47.10">
    <property type="match status" value="1"/>
</dbReference>
<keyword evidence="2" id="KW-0808">Transferase</keyword>
<evidence type="ECO:0000313" key="2">
    <source>
        <dbReference type="EMBL" id="CAA9522325.1"/>
    </source>
</evidence>
<dbReference type="AlphaFoldDB" id="A0A6J4TFX9"/>
<dbReference type="InterPro" id="IPR016039">
    <property type="entry name" value="Thiolase-like"/>
</dbReference>